<sequence>MIKNTNDGSNNLPSLRIDLNYGTCEDLPLFSTGPKGSDREKHEAIAKAGFEGVQDGDPELCKEFNLQLTAHARVNDVGDLKDLLPLWKSLNYNCATVHLGWGMESDVEMDVLVNYIKECSEMFDIPIYIETHRATVTQDLFRTVELTKRFSEVRFNADFSHWYTGQEMVYGGIENKWDFIQPIFDRVRFIHGRIGNPGCIQVDITDDKNLSYVEHFKEMWKRSFLGFLKSAKPGDYICFTVELLKAEIFYARTVPTTTAGELEEGDRWQQALLYKQMVERCWESANKEFYSK</sequence>
<proteinExistence type="predicted"/>
<dbReference type="AlphaFoldDB" id="A0AAU7EBT0"/>
<gene>
    <name evidence="1" type="ORF">QLS71_009420</name>
</gene>
<dbReference type="Proteomes" id="UP001224325">
    <property type="component" value="Chromosome"/>
</dbReference>
<evidence type="ECO:0000313" key="2">
    <source>
        <dbReference type="Proteomes" id="UP001224325"/>
    </source>
</evidence>
<dbReference type="InterPro" id="IPR036237">
    <property type="entry name" value="Xyl_isomerase-like_sf"/>
</dbReference>
<accession>A0AAU7EBT0</accession>
<dbReference type="RefSeq" id="WP_308991011.1">
    <property type="nucleotide sequence ID" value="NZ_CP155618.1"/>
</dbReference>
<dbReference type="KEGG" id="mlil:QLS71_009420"/>
<reference evidence="1" key="1">
    <citation type="submission" date="2024-04" db="EMBL/GenBank/DDBJ databases">
        <title>Mariniflexile litorale, isolated from the shallow sediments of the Sea of Japan.</title>
        <authorList>
            <person name="Romanenko L."/>
            <person name="Isaeva M."/>
        </authorList>
    </citation>
    <scope>NUCLEOTIDE SEQUENCE [LARGE SCALE GENOMIC DNA]</scope>
    <source>
        <strain evidence="1">KMM 9835</strain>
    </source>
</reference>
<keyword evidence="2" id="KW-1185">Reference proteome</keyword>
<name>A0AAU7EBT0_9FLAO</name>
<evidence type="ECO:0000313" key="1">
    <source>
        <dbReference type="EMBL" id="XBL12558.1"/>
    </source>
</evidence>
<dbReference type="SUPFAM" id="SSF51658">
    <property type="entry name" value="Xylose isomerase-like"/>
    <property type="match status" value="1"/>
</dbReference>
<protein>
    <recommendedName>
        <fullName evidence="3">Sugar phosphate isomerase/epimerase</fullName>
    </recommendedName>
</protein>
<organism evidence="1 2">
    <name type="scientific">Mariniflexile litorale</name>
    <dbReference type="NCBI Taxonomy" id="3045158"/>
    <lineage>
        <taxon>Bacteria</taxon>
        <taxon>Pseudomonadati</taxon>
        <taxon>Bacteroidota</taxon>
        <taxon>Flavobacteriia</taxon>
        <taxon>Flavobacteriales</taxon>
        <taxon>Flavobacteriaceae</taxon>
        <taxon>Mariniflexile</taxon>
    </lineage>
</organism>
<evidence type="ECO:0008006" key="3">
    <source>
        <dbReference type="Google" id="ProtNLM"/>
    </source>
</evidence>
<dbReference type="Gene3D" id="3.20.20.150">
    <property type="entry name" value="Divalent-metal-dependent TIM barrel enzymes"/>
    <property type="match status" value="1"/>
</dbReference>
<dbReference type="EMBL" id="CP155618">
    <property type="protein sequence ID" value="XBL12558.1"/>
    <property type="molecule type" value="Genomic_DNA"/>
</dbReference>